<feature type="transmembrane region" description="Helical" evidence="2">
    <location>
        <begin position="89"/>
        <end position="112"/>
    </location>
</feature>
<dbReference type="EMBL" id="BDGG01000016">
    <property type="protein sequence ID" value="GAV08097.1"/>
    <property type="molecule type" value="Genomic_DNA"/>
</dbReference>
<sequence>MALIHSCCWWNNVTYGSYGSAVYSFLLGTIFTILVVYDVQPFHFFGHMRGENYAAVVVGSYLQVASGLTLCLTACTLAMGVFHAIRQLLLPWIISMFLFTLVLFAGNLRLLVREVPGSADRSGADALVILVSMVFCVLNAYGELCVISLYQNLCMDPSRGTKDVLPEKASVSYFRRGSYDTNDAWNQHAIIVAEAGGPSTNSIQILAHAARESMKVKTAVIPPPPLPPSTSTDKPQSPPQYASTSKQALSKLIPAAPRMVNLFNTVKQFRVQQPEQIVPSTQDKFIQVNRV</sequence>
<comment type="caution">
    <text evidence="3">The sequence shown here is derived from an EMBL/GenBank/DDBJ whole genome shotgun (WGS) entry which is preliminary data.</text>
</comment>
<feature type="region of interest" description="Disordered" evidence="1">
    <location>
        <begin position="219"/>
        <end position="245"/>
    </location>
</feature>
<evidence type="ECO:0000313" key="4">
    <source>
        <dbReference type="Proteomes" id="UP000186922"/>
    </source>
</evidence>
<dbReference type="InterPro" id="IPR031720">
    <property type="entry name" value="DUF4728"/>
</dbReference>
<feature type="transmembrane region" description="Helical" evidence="2">
    <location>
        <begin position="124"/>
        <end position="142"/>
    </location>
</feature>
<feature type="transmembrane region" description="Helical" evidence="2">
    <location>
        <begin position="20"/>
        <end position="39"/>
    </location>
</feature>
<gene>
    <name evidence="3" type="primary">RvY_17839-1</name>
    <name evidence="3" type="synonym">RvY_17839.1</name>
    <name evidence="3" type="ORF">RvY_17839</name>
</gene>
<keyword evidence="4" id="KW-1185">Reference proteome</keyword>
<dbReference type="Proteomes" id="UP000186922">
    <property type="component" value="Unassembled WGS sequence"/>
</dbReference>
<evidence type="ECO:0000256" key="1">
    <source>
        <dbReference type="SAM" id="MobiDB-lite"/>
    </source>
</evidence>
<feature type="transmembrane region" description="Helical" evidence="2">
    <location>
        <begin position="60"/>
        <end position="83"/>
    </location>
</feature>
<dbReference type="Pfam" id="PF15860">
    <property type="entry name" value="DUF4728"/>
    <property type="match status" value="1"/>
</dbReference>
<organism evidence="3 4">
    <name type="scientific">Ramazzottius varieornatus</name>
    <name type="common">Water bear</name>
    <name type="synonym">Tardigrade</name>
    <dbReference type="NCBI Taxonomy" id="947166"/>
    <lineage>
        <taxon>Eukaryota</taxon>
        <taxon>Metazoa</taxon>
        <taxon>Ecdysozoa</taxon>
        <taxon>Tardigrada</taxon>
        <taxon>Eutardigrada</taxon>
        <taxon>Parachela</taxon>
        <taxon>Hypsibioidea</taxon>
        <taxon>Ramazzottiidae</taxon>
        <taxon>Ramazzottius</taxon>
    </lineage>
</organism>
<dbReference type="PANTHER" id="PTHR36694:SF11">
    <property type="entry name" value="LP21121P-RELATED"/>
    <property type="match status" value="1"/>
</dbReference>
<name>A0A1D1W3L3_RAMVA</name>
<keyword evidence="2" id="KW-1133">Transmembrane helix</keyword>
<keyword evidence="2" id="KW-0812">Transmembrane</keyword>
<dbReference type="PANTHER" id="PTHR36694">
    <property type="entry name" value="PASIFLORA 1, ISOFORM A-RELATED"/>
    <property type="match status" value="1"/>
</dbReference>
<accession>A0A1D1W3L3</accession>
<dbReference type="AlphaFoldDB" id="A0A1D1W3L3"/>
<keyword evidence="2" id="KW-0472">Membrane</keyword>
<reference evidence="3 4" key="1">
    <citation type="journal article" date="2016" name="Nat. Commun.">
        <title>Extremotolerant tardigrade genome and improved radiotolerance of human cultured cells by tardigrade-unique protein.</title>
        <authorList>
            <person name="Hashimoto T."/>
            <person name="Horikawa D.D."/>
            <person name="Saito Y."/>
            <person name="Kuwahara H."/>
            <person name="Kozuka-Hata H."/>
            <person name="Shin-I T."/>
            <person name="Minakuchi Y."/>
            <person name="Ohishi K."/>
            <person name="Motoyama A."/>
            <person name="Aizu T."/>
            <person name="Enomoto A."/>
            <person name="Kondo K."/>
            <person name="Tanaka S."/>
            <person name="Hara Y."/>
            <person name="Koshikawa S."/>
            <person name="Sagara H."/>
            <person name="Miura T."/>
            <person name="Yokobori S."/>
            <person name="Miyagawa K."/>
            <person name="Suzuki Y."/>
            <person name="Kubo T."/>
            <person name="Oyama M."/>
            <person name="Kohara Y."/>
            <person name="Fujiyama A."/>
            <person name="Arakawa K."/>
            <person name="Katayama T."/>
            <person name="Toyoda A."/>
            <person name="Kunieda T."/>
        </authorList>
    </citation>
    <scope>NUCLEOTIDE SEQUENCE [LARGE SCALE GENOMIC DNA]</scope>
    <source>
        <strain evidence="3 4">YOKOZUNA-1</strain>
    </source>
</reference>
<feature type="compositionally biased region" description="Polar residues" evidence="1">
    <location>
        <begin position="229"/>
        <end position="245"/>
    </location>
</feature>
<evidence type="ECO:0000256" key="2">
    <source>
        <dbReference type="SAM" id="Phobius"/>
    </source>
</evidence>
<dbReference type="OrthoDB" id="10067585at2759"/>
<proteinExistence type="predicted"/>
<protein>
    <submittedName>
        <fullName evidence="3">Uncharacterized protein</fullName>
    </submittedName>
</protein>
<evidence type="ECO:0000313" key="3">
    <source>
        <dbReference type="EMBL" id="GAV08097.1"/>
    </source>
</evidence>